<dbReference type="Gene3D" id="2.40.128.270">
    <property type="match status" value="1"/>
</dbReference>
<keyword evidence="4" id="KW-1185">Reference proteome</keyword>
<evidence type="ECO:0000259" key="1">
    <source>
        <dbReference type="Pfam" id="PF03724"/>
    </source>
</evidence>
<dbReference type="Proteomes" id="UP000031914">
    <property type="component" value="Chromosome"/>
</dbReference>
<organism evidence="3 5">
    <name type="scientific">Yersinia rohdei</name>
    <dbReference type="NCBI Taxonomy" id="29485"/>
    <lineage>
        <taxon>Bacteria</taxon>
        <taxon>Pseudomonadati</taxon>
        <taxon>Pseudomonadota</taxon>
        <taxon>Gammaproteobacteria</taxon>
        <taxon>Enterobacterales</taxon>
        <taxon>Yersiniaceae</taxon>
        <taxon>Yersinia</taxon>
    </lineage>
</organism>
<evidence type="ECO:0000313" key="3">
    <source>
        <dbReference type="EMBL" id="CQI88440.1"/>
    </source>
</evidence>
<dbReference type="NCBIfam" id="NF007766">
    <property type="entry name" value="PRK10449.1"/>
    <property type="match status" value="1"/>
</dbReference>
<keyword evidence="2" id="KW-0346">Stress response</keyword>
<sequence length="124" mass="13470">MNQSTSTSNVTASDLLHHNFVLVSVDGKQPLKTPAPSIEFGEKMHISGAMCNRFMGQGELKDGILTAKGLASTRMLCGDEQLNQWDALIGQVLNSGAKVTLAKGQLTLSNKDHTLIYQLKDWVN</sequence>
<dbReference type="EMBL" id="CP009787">
    <property type="protein sequence ID" value="AJJ10449.1"/>
    <property type="molecule type" value="Genomic_DNA"/>
</dbReference>
<dbReference type="Pfam" id="PF03724">
    <property type="entry name" value="META"/>
    <property type="match status" value="1"/>
</dbReference>
<evidence type="ECO:0000313" key="5">
    <source>
        <dbReference type="Proteomes" id="UP000042054"/>
    </source>
</evidence>
<dbReference type="InterPro" id="IPR005184">
    <property type="entry name" value="DUF306_Meta_HslJ"/>
</dbReference>
<name>A0A0U1HPG7_YERRO</name>
<accession>A0A0U1HPG7</accession>
<protein>
    <submittedName>
        <fullName evidence="2">Heat shock protein hslJ</fullName>
    </submittedName>
    <submittedName>
        <fullName evidence="3">Heat-inducible protein</fullName>
    </submittedName>
</protein>
<dbReference type="EMBL" id="CTKE01000003">
    <property type="protein sequence ID" value="CQI88440.1"/>
    <property type="molecule type" value="Genomic_DNA"/>
</dbReference>
<dbReference type="KEGG" id="yro:CH64_642"/>
<dbReference type="InterPro" id="IPR038670">
    <property type="entry name" value="HslJ-like_sf"/>
</dbReference>
<feature type="domain" description="DUF306" evidence="1">
    <location>
        <begin position="13"/>
        <end position="116"/>
    </location>
</feature>
<evidence type="ECO:0000313" key="2">
    <source>
        <dbReference type="EMBL" id="AJJ10449.1"/>
    </source>
</evidence>
<dbReference type="PANTHER" id="PTHR35535:SF1">
    <property type="entry name" value="HEAT SHOCK PROTEIN HSLJ"/>
    <property type="match status" value="1"/>
</dbReference>
<gene>
    <name evidence="3" type="primary">hslJ</name>
    <name evidence="2" type="ORF">CH64_642</name>
    <name evidence="3" type="ORF">ERS008555_00783</name>
</gene>
<dbReference type="AlphaFoldDB" id="A0A0U1HPG7"/>
<proteinExistence type="predicted"/>
<dbReference type="Proteomes" id="UP000042054">
    <property type="component" value="Unassembled WGS sequence"/>
</dbReference>
<dbReference type="STRING" id="29485.CH64_642"/>
<dbReference type="InterPro" id="IPR053147">
    <property type="entry name" value="Hsp_HslJ-like"/>
</dbReference>
<evidence type="ECO:0000313" key="4">
    <source>
        <dbReference type="Proteomes" id="UP000031914"/>
    </source>
</evidence>
<reference evidence="3 5" key="2">
    <citation type="submission" date="2015-03" db="EMBL/GenBank/DDBJ databases">
        <authorList>
            <person name="Murphy D."/>
        </authorList>
    </citation>
    <scope>NUCLEOTIDE SEQUENCE [LARGE SCALE GENOMIC DNA]</scope>
    <source>
        <strain evidence="3 5">68/02</strain>
    </source>
</reference>
<reference evidence="2 4" key="1">
    <citation type="journal article" date="2015" name="Genome Announc.">
        <title>Thirty-Two Complete Genome Assemblies of Nine Yersinia Species, Including Y. pestis, Y. pseudotuberculosis, and Y. enterocolitica.</title>
        <authorList>
            <person name="Johnson S.L."/>
            <person name="Daligault H.E."/>
            <person name="Davenport K.W."/>
            <person name="Jaissle J."/>
            <person name="Frey K.G."/>
            <person name="Ladner J.T."/>
            <person name="Broomall S.M."/>
            <person name="Bishop-Lilly K.A."/>
            <person name="Bruce D.C."/>
            <person name="Coyne S.R."/>
            <person name="Gibbons H.S."/>
            <person name="Lo C.C."/>
            <person name="Munk A.C."/>
            <person name="Rosenzweig C.N."/>
            <person name="Koroleva G.I."/>
            <person name="Palacios G.F."/>
            <person name="Redden C.L."/>
            <person name="Xu Y."/>
            <person name="Minogue T.D."/>
            <person name="Chain P.S."/>
        </authorList>
    </citation>
    <scope>NUCLEOTIDE SEQUENCE [LARGE SCALE GENOMIC DNA]</scope>
    <source>
        <strain evidence="2 4">YRA</strain>
    </source>
</reference>
<dbReference type="PANTHER" id="PTHR35535">
    <property type="entry name" value="HEAT SHOCK PROTEIN HSLJ"/>
    <property type="match status" value="1"/>
</dbReference>